<evidence type="ECO:0000313" key="2">
    <source>
        <dbReference type="Proteomes" id="UP000199542"/>
    </source>
</evidence>
<protein>
    <submittedName>
        <fullName evidence="1">Uncharacterized protein</fullName>
    </submittedName>
</protein>
<gene>
    <name evidence="1" type="ORF">SAMN02927900_04834</name>
</gene>
<dbReference type="RefSeq" id="WP_092587295.1">
    <property type="nucleotide sequence ID" value="NZ_FMTM01000008.1"/>
</dbReference>
<dbReference type="Proteomes" id="UP000199542">
    <property type="component" value="Unassembled WGS sequence"/>
</dbReference>
<dbReference type="AlphaFoldDB" id="A0A1G4T819"/>
<accession>A0A1G4T819</accession>
<reference evidence="1 2" key="1">
    <citation type="submission" date="2016-10" db="EMBL/GenBank/DDBJ databases">
        <authorList>
            <person name="de Groot N.N."/>
        </authorList>
    </citation>
    <scope>NUCLEOTIDE SEQUENCE [LARGE SCALE GENOMIC DNA]</scope>
    <source>
        <strain evidence="1 2">CGMCC 1.3401</strain>
    </source>
</reference>
<sequence>MPAIEQEIRQDARIPSGYSVRELLASPLFAMSLTEAASRLIAIYHEAPRAVRYTSDLRRWLVAQAALAFYFERRTDASREDLTVTRLTEFAPLHRFASKNTIASYIAQMRQYKLFTERESHDKRLRPLAISEAAERLIRNWFDSHMASLDRLDGGERLALSQADPRLLYYSHPPAARALIADPRWNDPPESVKTFTFTNLGSNVVHDLVARFPSGNTLSERCYVGELRPGDLASRYHVSRTQIVRVLNRARALGDIGWDGSQYGENFWISARLIEDYRGWQAVKFEALSRSMSDACAQLYA</sequence>
<organism evidence="1 2">
    <name type="scientific">Rhizobium mongolense subsp. loessense</name>
    <dbReference type="NCBI Taxonomy" id="158890"/>
    <lineage>
        <taxon>Bacteria</taxon>
        <taxon>Pseudomonadati</taxon>
        <taxon>Pseudomonadota</taxon>
        <taxon>Alphaproteobacteria</taxon>
        <taxon>Hyphomicrobiales</taxon>
        <taxon>Rhizobiaceae</taxon>
        <taxon>Rhizobium/Agrobacterium group</taxon>
        <taxon>Rhizobium</taxon>
    </lineage>
</organism>
<dbReference type="EMBL" id="FMTM01000008">
    <property type="protein sequence ID" value="SCW77563.1"/>
    <property type="molecule type" value="Genomic_DNA"/>
</dbReference>
<proteinExistence type="predicted"/>
<name>A0A1G4T819_9HYPH</name>
<evidence type="ECO:0000313" key="1">
    <source>
        <dbReference type="EMBL" id="SCW77563.1"/>
    </source>
</evidence>